<dbReference type="Gene3D" id="3.40.50.720">
    <property type="entry name" value="NAD(P)-binding Rossmann-like Domain"/>
    <property type="match status" value="1"/>
</dbReference>
<comment type="caution">
    <text evidence="3">The sequence shown here is derived from an EMBL/GenBank/DDBJ whole genome shotgun (WGS) entry which is preliminary data.</text>
</comment>
<dbReference type="Proteomes" id="UP000676310">
    <property type="component" value="Unassembled WGS sequence"/>
</dbReference>
<keyword evidence="1" id="KW-0521">NADP</keyword>
<evidence type="ECO:0008006" key="5">
    <source>
        <dbReference type="Google" id="ProtNLM"/>
    </source>
</evidence>
<dbReference type="AlphaFoldDB" id="A0A8J2I8H5"/>
<dbReference type="SUPFAM" id="SSF51735">
    <property type="entry name" value="NAD(P)-binding Rossmann-fold domains"/>
    <property type="match status" value="1"/>
</dbReference>
<proteinExistence type="predicted"/>
<sequence>MSAVPTVYAKNQPTGFTNRIQRTTIGGGQMGKHLTVHLLATKKHIITAITRPASTNQLRESLIVVRIDYASEDASDIDALVDALHNQQVLLITMSHHALAATTNPVLAAAKVGVPYVLPSWFGHDAANEAVIKDSMMMGFLDNAKVIGRLGVSFDFLLVCNFWYEFSPGGGPQRYGFDFKERSLTLYDGGKIAINTSTWLRCGRAISKLLSLNELPEDENDISPAISQSCNIYVYISSFRVS</sequence>
<keyword evidence="4" id="KW-1185">Reference proteome</keyword>
<keyword evidence="2" id="KW-0560">Oxidoreductase</keyword>
<evidence type="ECO:0000256" key="2">
    <source>
        <dbReference type="ARBA" id="ARBA00023002"/>
    </source>
</evidence>
<dbReference type="GO" id="GO:0016491">
    <property type="term" value="F:oxidoreductase activity"/>
    <property type="evidence" value="ECO:0007669"/>
    <property type="project" value="UniProtKB-KW"/>
</dbReference>
<protein>
    <recommendedName>
        <fullName evidence="5">NAD(P)-binding domain-containing protein</fullName>
    </recommendedName>
</protein>
<dbReference type="EMBL" id="CAJRGZ010000023">
    <property type="protein sequence ID" value="CAG5178881.1"/>
    <property type="molecule type" value="Genomic_DNA"/>
</dbReference>
<evidence type="ECO:0000313" key="4">
    <source>
        <dbReference type="Proteomes" id="UP000676310"/>
    </source>
</evidence>
<evidence type="ECO:0000313" key="3">
    <source>
        <dbReference type="EMBL" id="CAG5178881.1"/>
    </source>
</evidence>
<accession>A0A8J2I8H5</accession>
<organism evidence="3 4">
    <name type="scientific">Alternaria atra</name>
    <dbReference type="NCBI Taxonomy" id="119953"/>
    <lineage>
        <taxon>Eukaryota</taxon>
        <taxon>Fungi</taxon>
        <taxon>Dikarya</taxon>
        <taxon>Ascomycota</taxon>
        <taxon>Pezizomycotina</taxon>
        <taxon>Dothideomycetes</taxon>
        <taxon>Pleosporomycetidae</taxon>
        <taxon>Pleosporales</taxon>
        <taxon>Pleosporineae</taxon>
        <taxon>Pleosporaceae</taxon>
        <taxon>Alternaria</taxon>
        <taxon>Alternaria sect. Ulocladioides</taxon>
    </lineage>
</organism>
<dbReference type="PANTHER" id="PTHR47706:SF7">
    <property type="entry name" value="CIPA-LIKE, PUTATIVE (AFU_ORTHOLOGUE AFUA_1G01630)-RELATED"/>
    <property type="match status" value="1"/>
</dbReference>
<dbReference type="OrthoDB" id="419598at2759"/>
<dbReference type="RefSeq" id="XP_043172490.1">
    <property type="nucleotide sequence ID" value="XM_043316555.1"/>
</dbReference>
<dbReference type="PANTHER" id="PTHR47706">
    <property type="entry name" value="NMRA-LIKE FAMILY PROTEIN"/>
    <property type="match status" value="1"/>
</dbReference>
<evidence type="ECO:0000256" key="1">
    <source>
        <dbReference type="ARBA" id="ARBA00022857"/>
    </source>
</evidence>
<gene>
    <name evidence="3" type="ORF">ALTATR162_LOCUS8922</name>
</gene>
<dbReference type="InterPro" id="IPR051609">
    <property type="entry name" value="NmrA/Isoflavone_reductase-like"/>
</dbReference>
<reference evidence="3" key="1">
    <citation type="submission" date="2021-05" db="EMBL/GenBank/DDBJ databases">
        <authorList>
            <person name="Stam R."/>
        </authorList>
    </citation>
    <scope>NUCLEOTIDE SEQUENCE</scope>
    <source>
        <strain evidence="3">CS162</strain>
    </source>
</reference>
<dbReference type="InterPro" id="IPR036291">
    <property type="entry name" value="NAD(P)-bd_dom_sf"/>
</dbReference>
<name>A0A8J2I8H5_9PLEO</name>
<dbReference type="GeneID" id="67021086"/>